<dbReference type="InterPro" id="IPR018062">
    <property type="entry name" value="HTH_AraC-typ_CS"/>
</dbReference>
<dbReference type="PROSITE" id="PS00041">
    <property type="entry name" value="HTH_ARAC_FAMILY_1"/>
    <property type="match status" value="1"/>
</dbReference>
<dbReference type="GO" id="GO:0043565">
    <property type="term" value="F:sequence-specific DNA binding"/>
    <property type="evidence" value="ECO:0007669"/>
    <property type="project" value="InterPro"/>
</dbReference>
<protein>
    <submittedName>
        <fullName evidence="5">AraC family transcriptional regulator</fullName>
    </submittedName>
</protein>
<dbReference type="EMBL" id="BHXQ01000001">
    <property type="protein sequence ID" value="GCC49845.1"/>
    <property type="molecule type" value="Genomic_DNA"/>
</dbReference>
<evidence type="ECO:0000313" key="6">
    <source>
        <dbReference type="Proteomes" id="UP000288227"/>
    </source>
</evidence>
<dbReference type="PANTHER" id="PTHR43280">
    <property type="entry name" value="ARAC-FAMILY TRANSCRIPTIONAL REGULATOR"/>
    <property type="match status" value="1"/>
</dbReference>
<dbReference type="GO" id="GO:0003700">
    <property type="term" value="F:DNA-binding transcription factor activity"/>
    <property type="evidence" value="ECO:0007669"/>
    <property type="project" value="InterPro"/>
</dbReference>
<dbReference type="Proteomes" id="UP000288227">
    <property type="component" value="Unassembled WGS sequence"/>
</dbReference>
<dbReference type="OrthoDB" id="952277at2"/>
<keyword evidence="6" id="KW-1185">Reference proteome</keyword>
<dbReference type="Gene3D" id="1.10.10.60">
    <property type="entry name" value="Homeodomain-like"/>
    <property type="match status" value="1"/>
</dbReference>
<dbReference type="RefSeq" id="WP_127120514.1">
    <property type="nucleotide sequence ID" value="NZ_BHXQ01000001.1"/>
</dbReference>
<name>A0A401U4R2_9BACT</name>
<keyword evidence="3" id="KW-0804">Transcription</keyword>
<evidence type="ECO:0000259" key="4">
    <source>
        <dbReference type="PROSITE" id="PS01124"/>
    </source>
</evidence>
<evidence type="ECO:0000313" key="5">
    <source>
        <dbReference type="EMBL" id="GCC49845.1"/>
    </source>
</evidence>
<keyword evidence="2" id="KW-0238">DNA-binding</keyword>
<dbReference type="InterPro" id="IPR018060">
    <property type="entry name" value="HTH_AraC"/>
</dbReference>
<evidence type="ECO:0000256" key="1">
    <source>
        <dbReference type="ARBA" id="ARBA00023015"/>
    </source>
</evidence>
<proteinExistence type="predicted"/>
<organism evidence="5 6">
    <name type="scientific">Chryseotalea sanaruensis</name>
    <dbReference type="NCBI Taxonomy" id="2482724"/>
    <lineage>
        <taxon>Bacteria</taxon>
        <taxon>Pseudomonadati</taxon>
        <taxon>Bacteroidota</taxon>
        <taxon>Cytophagia</taxon>
        <taxon>Cytophagales</taxon>
        <taxon>Chryseotaleaceae</taxon>
        <taxon>Chryseotalea</taxon>
    </lineage>
</organism>
<evidence type="ECO:0000256" key="3">
    <source>
        <dbReference type="ARBA" id="ARBA00023163"/>
    </source>
</evidence>
<dbReference type="SUPFAM" id="SSF46689">
    <property type="entry name" value="Homeodomain-like"/>
    <property type="match status" value="1"/>
</dbReference>
<dbReference type="Pfam" id="PF12833">
    <property type="entry name" value="HTH_18"/>
    <property type="match status" value="1"/>
</dbReference>
<sequence length="176" mass="20208">MKTIQQAGYSITVRQQEASHYSKKQNTIDIDQNELTYCSDHHNSDTLLMSQNSILFTSNNRLVDTLCNKIIQLINDDTLTKTSYSKLLSKTLNYNYTYLSNLFSSIKGTTIQQFIIYHKIERVKKLIVKGEHNLTDISFELNYSSVAHLSNQFKKVTGLSPTQFKIARQMRPASDS</sequence>
<feature type="domain" description="HTH araC/xylS-type" evidence="4">
    <location>
        <begin position="68"/>
        <end position="167"/>
    </location>
</feature>
<evidence type="ECO:0000256" key="2">
    <source>
        <dbReference type="ARBA" id="ARBA00023125"/>
    </source>
</evidence>
<keyword evidence="1" id="KW-0805">Transcription regulation</keyword>
<dbReference type="PROSITE" id="PS01124">
    <property type="entry name" value="HTH_ARAC_FAMILY_2"/>
    <property type="match status" value="1"/>
</dbReference>
<dbReference type="PANTHER" id="PTHR43280:SF2">
    <property type="entry name" value="HTH-TYPE TRANSCRIPTIONAL REGULATOR EXSA"/>
    <property type="match status" value="1"/>
</dbReference>
<gene>
    <name evidence="5" type="ORF">SanaruYs_00590</name>
</gene>
<accession>A0A401U4R2</accession>
<dbReference type="SMART" id="SM00342">
    <property type="entry name" value="HTH_ARAC"/>
    <property type="match status" value="1"/>
</dbReference>
<dbReference type="AlphaFoldDB" id="A0A401U4R2"/>
<comment type="caution">
    <text evidence="5">The sequence shown here is derived from an EMBL/GenBank/DDBJ whole genome shotgun (WGS) entry which is preliminary data.</text>
</comment>
<reference evidence="5 6" key="1">
    <citation type="submission" date="2018-11" db="EMBL/GenBank/DDBJ databases">
        <title>Chryseotalea sanarue gen. nov., sp., nov., a member of the family Cytophagaceae, isolated from a brackish lake in Hamamatsu Japan.</title>
        <authorList>
            <person name="Maejima Y."/>
            <person name="Iino T."/>
            <person name="Muraguchi Y."/>
            <person name="Fukuda K."/>
            <person name="Ohkuma M."/>
            <person name="Moriuchi R."/>
            <person name="Dohra H."/>
            <person name="Kimbara K."/>
            <person name="Shintani M."/>
        </authorList>
    </citation>
    <scope>NUCLEOTIDE SEQUENCE [LARGE SCALE GENOMIC DNA]</scope>
    <source>
        <strain evidence="5 6">Ys</strain>
    </source>
</reference>
<dbReference type="InterPro" id="IPR009057">
    <property type="entry name" value="Homeodomain-like_sf"/>
</dbReference>